<feature type="signal peptide" evidence="16">
    <location>
        <begin position="1"/>
        <end position="32"/>
    </location>
</feature>
<proteinExistence type="inferred from homology"/>
<evidence type="ECO:0000256" key="8">
    <source>
        <dbReference type="ARBA" id="ARBA00023004"/>
    </source>
</evidence>
<dbReference type="PROSITE" id="PS52016">
    <property type="entry name" value="TONB_DEPENDENT_REC_3"/>
    <property type="match status" value="1"/>
</dbReference>
<dbReference type="SUPFAM" id="SSF56935">
    <property type="entry name" value="Porins"/>
    <property type="match status" value="1"/>
</dbReference>
<dbReference type="PANTHER" id="PTHR30069">
    <property type="entry name" value="TONB-DEPENDENT OUTER MEMBRANE RECEPTOR"/>
    <property type="match status" value="1"/>
</dbReference>
<keyword evidence="8" id="KW-0408">Iron</keyword>
<keyword evidence="5" id="KW-0406">Ion transport</keyword>
<comment type="subcellular location">
    <subcellularLocation>
        <location evidence="1 12">Cell outer membrane</location>
        <topology evidence="1 12">Multi-pass membrane protein</topology>
    </subcellularLocation>
</comment>
<dbReference type="GO" id="GO:0044718">
    <property type="term" value="P:siderophore transmembrane transport"/>
    <property type="evidence" value="ECO:0007669"/>
    <property type="project" value="TreeGrafter"/>
</dbReference>
<evidence type="ECO:0000256" key="16">
    <source>
        <dbReference type="SAM" id="SignalP"/>
    </source>
</evidence>
<gene>
    <name evidence="18" type="ORF">DFQ45_11237</name>
</gene>
<feature type="short sequence motif" description="TonB C-terminal box" evidence="13">
    <location>
        <begin position="1102"/>
        <end position="1119"/>
    </location>
</feature>
<dbReference type="GO" id="GO:0015344">
    <property type="term" value="F:siderophore uptake transmembrane transporter activity"/>
    <property type="evidence" value="ECO:0007669"/>
    <property type="project" value="TreeGrafter"/>
</dbReference>
<feature type="compositionally biased region" description="Polar residues" evidence="15">
    <location>
        <begin position="312"/>
        <end position="334"/>
    </location>
</feature>
<dbReference type="SMART" id="SM00965">
    <property type="entry name" value="STN"/>
    <property type="match status" value="1"/>
</dbReference>
<evidence type="ECO:0000256" key="10">
    <source>
        <dbReference type="ARBA" id="ARBA00023136"/>
    </source>
</evidence>
<dbReference type="Pfam" id="PF07715">
    <property type="entry name" value="Plug"/>
    <property type="match status" value="1"/>
</dbReference>
<evidence type="ECO:0000256" key="15">
    <source>
        <dbReference type="SAM" id="MobiDB-lite"/>
    </source>
</evidence>
<dbReference type="Gene3D" id="2.170.130.10">
    <property type="entry name" value="TonB-dependent receptor, plug domain"/>
    <property type="match status" value="1"/>
</dbReference>
<dbReference type="PROSITE" id="PS01156">
    <property type="entry name" value="TONB_DEPENDENT_REC_2"/>
    <property type="match status" value="1"/>
</dbReference>
<reference evidence="18 19" key="1">
    <citation type="submission" date="2019-03" db="EMBL/GenBank/DDBJ databases">
        <title>Genomic Encyclopedia of Type Strains, Phase IV (KMG-IV): sequencing the most valuable type-strain genomes for metagenomic binning, comparative biology and taxonomic classification.</title>
        <authorList>
            <person name="Goeker M."/>
        </authorList>
    </citation>
    <scope>NUCLEOTIDE SEQUENCE [LARGE SCALE GENOMIC DNA]</scope>
    <source>
        <strain evidence="18 19">DSM 28679</strain>
    </source>
</reference>
<sequence length="1119" mass="124655">MPTQQPLTGFHRKPLSHAILIACLSLGTTALSAPLNLAQAQTENSALHSFNIPAGNLETALQQFAAQSGISLAYSPERVQGRQSAGVQGQYSTASALQSMLAGSGLYASAQPNGSYRLELAQTSVDSTALPTAVVYGGRLNPDEVGHNNVYNENVTSVYQGREELQRFQTSNPGDVFKGMNGVYSMDTRSSQAITPNIRGITGEGRVPLTIDGTEQSTNVWLHTFGVGNRSYVDPALFRSIEVEKGTSLSRGIKSGVGGSVNVRTIEANDIIPEGDNWGVEANLKASSNTNTPKHDASSFYGKDYRDIPGASRSNTDAIQIHNNPRNKGSSSKTNTDDHSEMLTIAGRNEFFDVLVSRSERKSGNYYAGKNNSNKYKGHDIYNEKTTDRFIPNLTKLYYAGDEVFNTSSETDTTLIKSNLYFTGEQKIGLQFMRTNTVFGETTPGDTILNWQYREAFEKTATDQNIDIDWDYYRFVHERPRTKLRLDSYKIDYEAKPLDSNILNLEASLWHTKTNGTRYQTGAHPYGITNDDQTNALLHDYDWWMTNYPEYADFLTEPDHDGIIHPEGRQWTTHDRTGFDLSNQFILSDSLQLLLATSYQQEKLNEKVQSSGKQSNGLFPDGAGLHRSTGILGPRSGERKEYSALFNLSWQANDWLNLTAGTRYTRYKGKDVGLAKMRRLRDENFKTTQQKTGVLLEWGELLTDEENLAFQQAIANGTVFQFIDKHGEVSISNTNSHAYLYWKKSAFVPIKDGKLDSSQNPFANGQIDTSKLYQTVDNPLRADGTPNIANQVAVLRPTGGTYGKDIYERLDASQGWEMPEEQSGDAFSPVLSATARITPFGTTFIRYAQTTRFASINELTSGTLINGQLGNLAINGASKPERSTNWEIGYAHDLRQFFPNLLAADARISYYNTEIKDFFDRDIYYNTIQFDKKKTQGIELQSRFDSGNYFGSFGATYRLKQKLCDKDYASGMDPIYNRIPDCITGGFPGTYSGNSLQPRYSIDALMGTRLFNDRLELGWRSTYHKGAENKQLDKLLASEQGPGGYGTYISDAWFTGGLDGFYWQSVLLHDIYANYNLNNNFSVNLGVTNLTDEYYLDPMSKSLLPAPGRTVSAGVTINF</sequence>
<evidence type="ECO:0000313" key="19">
    <source>
        <dbReference type="Proteomes" id="UP000294575"/>
    </source>
</evidence>
<organism evidence="18 19">
    <name type="scientific">Thiopseudomonas denitrificans</name>
    <dbReference type="NCBI Taxonomy" id="1501432"/>
    <lineage>
        <taxon>Bacteria</taxon>
        <taxon>Pseudomonadati</taxon>
        <taxon>Pseudomonadota</taxon>
        <taxon>Gammaproteobacteria</taxon>
        <taxon>Pseudomonadales</taxon>
        <taxon>Pseudomonadaceae</taxon>
        <taxon>Thiopseudomonas</taxon>
    </lineage>
</organism>
<evidence type="ECO:0000259" key="17">
    <source>
        <dbReference type="SMART" id="SM00965"/>
    </source>
</evidence>
<dbReference type="Proteomes" id="UP000294575">
    <property type="component" value="Unassembled WGS sequence"/>
</dbReference>
<dbReference type="InterPro" id="IPR012910">
    <property type="entry name" value="Plug_dom"/>
</dbReference>
<feature type="compositionally biased region" description="Basic and acidic residues" evidence="15">
    <location>
        <begin position="293"/>
        <end position="307"/>
    </location>
</feature>
<evidence type="ECO:0000256" key="5">
    <source>
        <dbReference type="ARBA" id="ARBA00022496"/>
    </source>
</evidence>
<dbReference type="PANTHER" id="PTHR30069:SF41">
    <property type="entry name" value="HEME_HEMOPEXIN UTILIZATION PROTEIN C"/>
    <property type="match status" value="1"/>
</dbReference>
<dbReference type="InterPro" id="IPR039426">
    <property type="entry name" value="TonB-dep_rcpt-like"/>
</dbReference>
<evidence type="ECO:0000256" key="1">
    <source>
        <dbReference type="ARBA" id="ARBA00004571"/>
    </source>
</evidence>
<name>A0A4R6TSA3_9GAMM</name>
<evidence type="ECO:0000256" key="7">
    <source>
        <dbReference type="ARBA" id="ARBA00022729"/>
    </source>
</evidence>
<evidence type="ECO:0000256" key="3">
    <source>
        <dbReference type="ARBA" id="ARBA00022448"/>
    </source>
</evidence>
<dbReference type="InterPro" id="IPR011662">
    <property type="entry name" value="Secretin/TonB_short_N"/>
</dbReference>
<evidence type="ECO:0000256" key="12">
    <source>
        <dbReference type="PROSITE-ProRule" id="PRU01360"/>
    </source>
</evidence>
<evidence type="ECO:0000256" key="4">
    <source>
        <dbReference type="ARBA" id="ARBA00022452"/>
    </source>
</evidence>
<keyword evidence="5" id="KW-0410">Iron transport</keyword>
<dbReference type="Pfam" id="PF07660">
    <property type="entry name" value="STN"/>
    <property type="match status" value="1"/>
</dbReference>
<dbReference type="Pfam" id="PF00593">
    <property type="entry name" value="TonB_dep_Rec_b-barrel"/>
    <property type="match status" value="1"/>
</dbReference>
<dbReference type="GO" id="GO:0009279">
    <property type="term" value="C:cell outer membrane"/>
    <property type="evidence" value="ECO:0007669"/>
    <property type="project" value="UniProtKB-SubCell"/>
</dbReference>
<dbReference type="InterPro" id="IPR036942">
    <property type="entry name" value="Beta-barrel_TonB_sf"/>
</dbReference>
<evidence type="ECO:0000256" key="13">
    <source>
        <dbReference type="PROSITE-ProRule" id="PRU10144"/>
    </source>
</evidence>
<dbReference type="InterPro" id="IPR037066">
    <property type="entry name" value="Plug_dom_sf"/>
</dbReference>
<keyword evidence="19" id="KW-1185">Reference proteome</keyword>
<dbReference type="InterPro" id="IPR010917">
    <property type="entry name" value="TonB_rcpt_CS"/>
</dbReference>
<dbReference type="InterPro" id="IPR000531">
    <property type="entry name" value="Beta-barrel_TonB"/>
</dbReference>
<evidence type="ECO:0000256" key="14">
    <source>
        <dbReference type="RuleBase" id="RU003357"/>
    </source>
</evidence>
<evidence type="ECO:0000256" key="2">
    <source>
        <dbReference type="ARBA" id="ARBA00009810"/>
    </source>
</evidence>
<protein>
    <submittedName>
        <fullName evidence="18">Hemoglobin/transferrin/lactoferrin receptor protein</fullName>
    </submittedName>
</protein>
<comment type="caution">
    <text evidence="18">The sequence shown here is derived from an EMBL/GenBank/DDBJ whole genome shotgun (WGS) entry which is preliminary data.</text>
</comment>
<feature type="domain" description="Secretin/TonB short N-terminal" evidence="17">
    <location>
        <begin position="70"/>
        <end position="121"/>
    </location>
</feature>
<keyword evidence="9 14" id="KW-0798">TonB box</keyword>
<comment type="similarity">
    <text evidence="2 12 14">Belongs to the TonB-dependent receptor family.</text>
</comment>
<dbReference type="EMBL" id="SNYK01000012">
    <property type="protein sequence ID" value="TDQ36490.1"/>
    <property type="molecule type" value="Genomic_DNA"/>
</dbReference>
<feature type="region of interest" description="Disordered" evidence="15">
    <location>
        <begin position="285"/>
        <end position="338"/>
    </location>
</feature>
<dbReference type="AlphaFoldDB" id="A0A4R6TSA3"/>
<evidence type="ECO:0000256" key="9">
    <source>
        <dbReference type="ARBA" id="ARBA00023077"/>
    </source>
</evidence>
<keyword evidence="4 12" id="KW-1134">Transmembrane beta strand</keyword>
<dbReference type="Gene3D" id="2.40.170.20">
    <property type="entry name" value="TonB-dependent receptor, beta-barrel domain"/>
    <property type="match status" value="2"/>
</dbReference>
<feature type="chain" id="PRO_5020770276" evidence="16">
    <location>
        <begin position="33"/>
        <end position="1119"/>
    </location>
</feature>
<keyword evidence="3 12" id="KW-0813">Transport</keyword>
<keyword evidence="7 16" id="KW-0732">Signal</keyword>
<keyword evidence="6 12" id="KW-0812">Transmembrane</keyword>
<dbReference type="Gene3D" id="3.55.50.30">
    <property type="match status" value="1"/>
</dbReference>
<evidence type="ECO:0000256" key="11">
    <source>
        <dbReference type="ARBA" id="ARBA00023237"/>
    </source>
</evidence>
<dbReference type="OrthoDB" id="6046653at2"/>
<accession>A0A4R6TSA3</accession>
<evidence type="ECO:0000313" key="18">
    <source>
        <dbReference type="EMBL" id="TDQ36490.1"/>
    </source>
</evidence>
<dbReference type="RefSeq" id="WP_101496032.1">
    <property type="nucleotide sequence ID" value="NZ_LNJZ01000003.1"/>
</dbReference>
<keyword evidence="18" id="KW-0675">Receptor</keyword>
<evidence type="ECO:0000256" key="6">
    <source>
        <dbReference type="ARBA" id="ARBA00022692"/>
    </source>
</evidence>
<keyword evidence="10 12" id="KW-0472">Membrane</keyword>
<keyword evidence="11 12" id="KW-0998">Cell outer membrane</keyword>